<evidence type="ECO:0000256" key="2">
    <source>
        <dbReference type="SAM" id="Phobius"/>
    </source>
</evidence>
<dbReference type="InterPro" id="IPR051223">
    <property type="entry name" value="Polycystin"/>
</dbReference>
<feature type="compositionally biased region" description="Polar residues" evidence="1">
    <location>
        <begin position="552"/>
        <end position="571"/>
    </location>
</feature>
<dbReference type="GO" id="GO:0016020">
    <property type="term" value="C:membrane"/>
    <property type="evidence" value="ECO:0007669"/>
    <property type="project" value="TreeGrafter"/>
</dbReference>
<sequence>DVLMYCLLLVFLYSLNPFWNQKLIFDHNNGLKTFFSRQINTSSLLAWWSSSSQKFLDTLTFDEKTLTMRAFHSKDPVVGNPEVTMMFKYCQLDNNSYQINGSLANKPKRHCTRTVEEKAIDLSESQKKNWLGLNHSIDEKFNEYVTDISLKFVIYSPSLTVFSIIKVSSHMIVPSTNVQSDVSVTTAGLHVDTSSTLSFQTICQLLFTLVPVLLIIRLVYSSTKNNKGQSGLGVNIEFLIVFLSFYSVVVMWIWIKYRYFTLGVLLRQQFEANIVNDIQMIYKYQEVFKYSIAILLFFVLIKVCHVIGLDKLLDCHIETLTSVIITLLFPLFALLVVLVGFAHMGVLLFGDHLKMFGTFLQAFSLNMVYLRRTGTNNLIVDTPYQQMLLALYVIAFCVCMILFSNLVKAAFCQAQINFLLTVKNRRRMPIKVYFFRKMRRILSLLWSYLQEPKDEDDTSKRVPMSYIFKELDEQLNDLEFRLTHLACKANMPAMTHDGSSSDGSDVEYVYKGDNERPSYSSFHRDLSSSNSSHFEYPTHENMADSKVECPSRESSASGSMTTHAETAVSNTSKRRRPFERSMRAFPIPINETLHTSEHPQVLLDPWVGESDCAESWQTTPVYPEHHGVAGEEVSAIDPKVNEDTKIERSVDASTYQVKVKDLYSKTKGNCSIKEDRGGPTERPQVIVNDFTNNACEGVVDDFYGYLTPTRPKVRLNVFEDESSPIASEDEDCSLSKTESFRPSVATSLEKQCQAESAPAAANNLDSTPDNELTSRQRLFRQPSFPFSINHIFSQSSEI</sequence>
<gene>
    <name evidence="4" type="ORF">PACLA_8A020053</name>
</gene>
<accession>A0A6S7IC86</accession>
<feature type="transmembrane region" description="Helical" evidence="2">
    <location>
        <begin position="197"/>
        <end position="220"/>
    </location>
</feature>
<dbReference type="EMBL" id="CACRXK020008372">
    <property type="protein sequence ID" value="CAB4014609.1"/>
    <property type="molecule type" value="Genomic_DNA"/>
</dbReference>
<reference evidence="4" key="1">
    <citation type="submission" date="2020-04" db="EMBL/GenBank/DDBJ databases">
        <authorList>
            <person name="Alioto T."/>
            <person name="Alioto T."/>
            <person name="Gomez Garrido J."/>
        </authorList>
    </citation>
    <scope>NUCLEOTIDE SEQUENCE</scope>
    <source>
        <strain evidence="4">A484AB</strain>
    </source>
</reference>
<feature type="non-terminal residue" evidence="4">
    <location>
        <position position="798"/>
    </location>
</feature>
<feature type="compositionally biased region" description="Polar residues" evidence="1">
    <location>
        <begin position="763"/>
        <end position="774"/>
    </location>
</feature>
<dbReference type="PANTHER" id="PTHR10877">
    <property type="entry name" value="POLYCYSTIN FAMILY MEMBER"/>
    <property type="match status" value="1"/>
</dbReference>
<feature type="signal peptide" evidence="3">
    <location>
        <begin position="1"/>
        <end position="20"/>
    </location>
</feature>
<feature type="transmembrane region" description="Helical" evidence="2">
    <location>
        <begin position="352"/>
        <end position="369"/>
    </location>
</feature>
<feature type="transmembrane region" description="Helical" evidence="2">
    <location>
        <begin position="389"/>
        <end position="407"/>
    </location>
</feature>
<dbReference type="GO" id="GO:0050982">
    <property type="term" value="P:detection of mechanical stimulus"/>
    <property type="evidence" value="ECO:0007669"/>
    <property type="project" value="TreeGrafter"/>
</dbReference>
<keyword evidence="2" id="KW-0472">Membrane</keyword>
<feature type="transmembrane region" description="Helical" evidence="2">
    <location>
        <begin position="287"/>
        <end position="308"/>
    </location>
</feature>
<name>A0A6S7IC86_PARCT</name>
<evidence type="ECO:0000313" key="5">
    <source>
        <dbReference type="Proteomes" id="UP001152795"/>
    </source>
</evidence>
<feature type="chain" id="PRO_5043826093" evidence="3">
    <location>
        <begin position="21"/>
        <end position="798"/>
    </location>
</feature>
<feature type="compositionally biased region" description="Basic and acidic residues" evidence="1">
    <location>
        <begin position="541"/>
        <end position="551"/>
    </location>
</feature>
<dbReference type="AlphaFoldDB" id="A0A6S7IC86"/>
<proteinExistence type="predicted"/>
<keyword evidence="5" id="KW-1185">Reference proteome</keyword>
<evidence type="ECO:0000313" key="4">
    <source>
        <dbReference type="EMBL" id="CAB4014609.1"/>
    </source>
</evidence>
<protein>
    <submittedName>
        <fullName evidence="4">Uncharacterized protein</fullName>
    </submittedName>
</protein>
<evidence type="ECO:0000256" key="3">
    <source>
        <dbReference type="SAM" id="SignalP"/>
    </source>
</evidence>
<keyword evidence="3" id="KW-0732">Signal</keyword>
<feature type="transmembrane region" description="Helical" evidence="2">
    <location>
        <begin position="320"/>
        <end position="346"/>
    </location>
</feature>
<evidence type="ECO:0000256" key="1">
    <source>
        <dbReference type="SAM" id="MobiDB-lite"/>
    </source>
</evidence>
<dbReference type="PANTHER" id="PTHR10877:SF145">
    <property type="entry name" value="POLYCYSTIN-1-LIKE PROTEIN 1"/>
    <property type="match status" value="1"/>
</dbReference>
<feature type="region of interest" description="Disordered" evidence="1">
    <location>
        <begin position="541"/>
        <end position="576"/>
    </location>
</feature>
<comment type="caution">
    <text evidence="4">The sequence shown here is derived from an EMBL/GenBank/DDBJ whole genome shotgun (WGS) entry which is preliminary data.</text>
</comment>
<keyword evidence="2" id="KW-1133">Transmembrane helix</keyword>
<dbReference type="GO" id="GO:0005262">
    <property type="term" value="F:calcium channel activity"/>
    <property type="evidence" value="ECO:0007669"/>
    <property type="project" value="TreeGrafter"/>
</dbReference>
<feature type="region of interest" description="Disordered" evidence="1">
    <location>
        <begin position="752"/>
        <end position="774"/>
    </location>
</feature>
<keyword evidence="2" id="KW-0812">Transmembrane</keyword>
<dbReference type="Proteomes" id="UP001152795">
    <property type="component" value="Unassembled WGS sequence"/>
</dbReference>
<organism evidence="4 5">
    <name type="scientific">Paramuricea clavata</name>
    <name type="common">Red gorgonian</name>
    <name type="synonym">Violescent sea-whip</name>
    <dbReference type="NCBI Taxonomy" id="317549"/>
    <lineage>
        <taxon>Eukaryota</taxon>
        <taxon>Metazoa</taxon>
        <taxon>Cnidaria</taxon>
        <taxon>Anthozoa</taxon>
        <taxon>Octocorallia</taxon>
        <taxon>Malacalcyonacea</taxon>
        <taxon>Plexauridae</taxon>
        <taxon>Paramuricea</taxon>
    </lineage>
</organism>
<feature type="transmembrane region" description="Helical" evidence="2">
    <location>
        <begin position="232"/>
        <end position="255"/>
    </location>
</feature>